<accession>A0AAV5L6T1</accession>
<dbReference type="Proteomes" id="UP001054252">
    <property type="component" value="Unassembled WGS sequence"/>
</dbReference>
<organism evidence="1 2">
    <name type="scientific">Rubroshorea leprosula</name>
    <dbReference type="NCBI Taxonomy" id="152421"/>
    <lineage>
        <taxon>Eukaryota</taxon>
        <taxon>Viridiplantae</taxon>
        <taxon>Streptophyta</taxon>
        <taxon>Embryophyta</taxon>
        <taxon>Tracheophyta</taxon>
        <taxon>Spermatophyta</taxon>
        <taxon>Magnoliopsida</taxon>
        <taxon>eudicotyledons</taxon>
        <taxon>Gunneridae</taxon>
        <taxon>Pentapetalae</taxon>
        <taxon>rosids</taxon>
        <taxon>malvids</taxon>
        <taxon>Malvales</taxon>
        <taxon>Dipterocarpaceae</taxon>
        <taxon>Rubroshorea</taxon>
    </lineage>
</organism>
<protein>
    <submittedName>
        <fullName evidence="1">Uncharacterized protein</fullName>
    </submittedName>
</protein>
<sequence>MYLNPDATTCSATPPSSLIKIKAQQEISGEALCEKCMGTTFLHHPTIESCDTESRWQSIVYHTSCALQFSGSIYCQSC</sequence>
<keyword evidence="2" id="KW-1185">Reference proteome</keyword>
<comment type="caution">
    <text evidence="1">The sequence shown here is derived from an EMBL/GenBank/DDBJ whole genome shotgun (WGS) entry which is preliminary data.</text>
</comment>
<reference evidence="1 2" key="1">
    <citation type="journal article" date="2021" name="Commun. Biol.">
        <title>The genome of Shorea leprosula (Dipterocarpaceae) highlights the ecological relevance of drought in aseasonal tropical rainforests.</title>
        <authorList>
            <person name="Ng K.K.S."/>
            <person name="Kobayashi M.J."/>
            <person name="Fawcett J.A."/>
            <person name="Hatakeyama M."/>
            <person name="Paape T."/>
            <person name="Ng C.H."/>
            <person name="Ang C.C."/>
            <person name="Tnah L.H."/>
            <person name="Lee C.T."/>
            <person name="Nishiyama T."/>
            <person name="Sese J."/>
            <person name="O'Brien M.J."/>
            <person name="Copetti D."/>
            <person name="Mohd Noor M.I."/>
            <person name="Ong R.C."/>
            <person name="Putra M."/>
            <person name="Sireger I.Z."/>
            <person name="Indrioko S."/>
            <person name="Kosugi Y."/>
            <person name="Izuno A."/>
            <person name="Isagi Y."/>
            <person name="Lee S.L."/>
            <person name="Shimizu K.K."/>
        </authorList>
    </citation>
    <scope>NUCLEOTIDE SEQUENCE [LARGE SCALE GENOMIC DNA]</scope>
    <source>
        <strain evidence="1">214</strain>
    </source>
</reference>
<dbReference type="EMBL" id="BPVZ01000097">
    <property type="protein sequence ID" value="GKV32737.1"/>
    <property type="molecule type" value="Genomic_DNA"/>
</dbReference>
<proteinExistence type="predicted"/>
<dbReference type="AlphaFoldDB" id="A0AAV5L6T1"/>
<gene>
    <name evidence="1" type="ORF">SLEP1_g41322</name>
</gene>
<name>A0AAV5L6T1_9ROSI</name>
<evidence type="ECO:0000313" key="2">
    <source>
        <dbReference type="Proteomes" id="UP001054252"/>
    </source>
</evidence>
<evidence type="ECO:0000313" key="1">
    <source>
        <dbReference type="EMBL" id="GKV32737.1"/>
    </source>
</evidence>